<accession>A0A6C0UA51</accession>
<organism evidence="1">
    <name type="scientific">Gruberia lanceolata</name>
    <dbReference type="NCBI Taxonomy" id="1978530"/>
    <lineage>
        <taxon>Eukaryota</taxon>
        <taxon>Sar</taxon>
        <taxon>Alveolata</taxon>
        <taxon>Ciliophora</taxon>
        <taxon>Postciliodesmatophora</taxon>
        <taxon>Heterotrichea</taxon>
        <taxon>Heterotrichida</taxon>
        <taxon>Spirostomidae</taxon>
        <taxon>Gruberia</taxon>
    </lineage>
</organism>
<evidence type="ECO:0000313" key="1">
    <source>
        <dbReference type="EMBL" id="QIB71978.1"/>
    </source>
</evidence>
<dbReference type="AlphaFoldDB" id="A0A6C0UA51"/>
<proteinExistence type="predicted"/>
<sequence length="162" mass="20130">MAQKGKFLLNRSGYSLFWENIWYNNYKYSTNFYQNILIKDLILLFLKRGFTFMDNLLNLSNLNWSNYKFKENLNIYRKKWKKDIKINNKYFIKEVRGMYLTKYNTVRYGNNLIIFLSFYKYKTSKNNKNTFIFFLKFKSFYLNLFKKINNEHLNMNFDYNSF</sequence>
<keyword evidence="1" id="KW-0496">Mitochondrion</keyword>
<keyword evidence="1" id="KW-0689">Ribosomal protein</keyword>
<dbReference type="EMBL" id="MK301177">
    <property type="protein sequence ID" value="QIB71978.1"/>
    <property type="molecule type" value="Genomic_DNA"/>
</dbReference>
<name>A0A6C0UA51_9CILI</name>
<dbReference type="GO" id="GO:0005840">
    <property type="term" value="C:ribosome"/>
    <property type="evidence" value="ECO:0007669"/>
    <property type="project" value="UniProtKB-KW"/>
</dbReference>
<reference evidence="1" key="1">
    <citation type="journal article" date="2019" name="Mitochondrial DNA Part B Resour">
        <title>The complete mitochondrial genome of Gruberia lanceolata (Gruber, 1884) Kahl, 1932 (Ciliophora: Heterotrichea).</title>
        <authorList>
            <person name="Park M.-H."/>
            <person name="Min G.-S."/>
        </authorList>
    </citation>
    <scope>NUCLEOTIDE SEQUENCE</scope>
    <source>
        <strain evidence="1">Gben1</strain>
    </source>
</reference>
<gene>
    <name evidence="1" type="primary">rps3</name>
</gene>
<protein>
    <submittedName>
        <fullName evidence="1">Ribosomal protein S3</fullName>
    </submittedName>
</protein>
<keyword evidence="1" id="KW-0687">Ribonucleoprotein</keyword>
<geneLocation type="mitochondrion" evidence="1"/>